<dbReference type="Proteomes" id="UP000054549">
    <property type="component" value="Unassembled WGS sequence"/>
</dbReference>
<dbReference type="EMBL" id="KN818232">
    <property type="protein sequence ID" value="KIL67262.1"/>
    <property type="molecule type" value="Genomic_DNA"/>
</dbReference>
<evidence type="ECO:0000256" key="1">
    <source>
        <dbReference type="SAM" id="MobiDB-lite"/>
    </source>
</evidence>
<keyword evidence="3" id="KW-1185">Reference proteome</keyword>
<dbReference type="InParanoid" id="A0A0C2WZK2"/>
<organism evidence="2 3">
    <name type="scientific">Amanita muscaria (strain Koide BX008)</name>
    <dbReference type="NCBI Taxonomy" id="946122"/>
    <lineage>
        <taxon>Eukaryota</taxon>
        <taxon>Fungi</taxon>
        <taxon>Dikarya</taxon>
        <taxon>Basidiomycota</taxon>
        <taxon>Agaricomycotina</taxon>
        <taxon>Agaricomycetes</taxon>
        <taxon>Agaricomycetidae</taxon>
        <taxon>Agaricales</taxon>
        <taxon>Pluteineae</taxon>
        <taxon>Amanitaceae</taxon>
        <taxon>Amanita</taxon>
    </lineage>
</organism>
<proteinExistence type="predicted"/>
<evidence type="ECO:0000313" key="2">
    <source>
        <dbReference type="EMBL" id="KIL67262.1"/>
    </source>
</evidence>
<evidence type="ECO:0000313" key="3">
    <source>
        <dbReference type="Proteomes" id="UP000054549"/>
    </source>
</evidence>
<gene>
    <name evidence="2" type="ORF">M378DRAFT_9508</name>
</gene>
<name>A0A0C2WZK2_AMAMK</name>
<feature type="region of interest" description="Disordered" evidence="1">
    <location>
        <begin position="106"/>
        <end position="136"/>
    </location>
</feature>
<protein>
    <submittedName>
        <fullName evidence="2">Uncharacterized protein</fullName>
    </submittedName>
</protein>
<reference evidence="2 3" key="1">
    <citation type="submission" date="2014-04" db="EMBL/GenBank/DDBJ databases">
        <title>Evolutionary Origins and Diversification of the Mycorrhizal Mutualists.</title>
        <authorList>
            <consortium name="DOE Joint Genome Institute"/>
            <consortium name="Mycorrhizal Genomics Consortium"/>
            <person name="Kohler A."/>
            <person name="Kuo A."/>
            <person name="Nagy L.G."/>
            <person name="Floudas D."/>
            <person name="Copeland A."/>
            <person name="Barry K.W."/>
            <person name="Cichocki N."/>
            <person name="Veneault-Fourrey C."/>
            <person name="LaButti K."/>
            <person name="Lindquist E.A."/>
            <person name="Lipzen A."/>
            <person name="Lundell T."/>
            <person name="Morin E."/>
            <person name="Murat C."/>
            <person name="Riley R."/>
            <person name="Ohm R."/>
            <person name="Sun H."/>
            <person name="Tunlid A."/>
            <person name="Henrissat B."/>
            <person name="Grigoriev I.V."/>
            <person name="Hibbett D.S."/>
            <person name="Martin F."/>
        </authorList>
    </citation>
    <scope>NUCLEOTIDE SEQUENCE [LARGE SCALE GENOMIC DNA]</scope>
    <source>
        <strain evidence="2 3">Koide BX008</strain>
    </source>
</reference>
<accession>A0A0C2WZK2</accession>
<feature type="compositionally biased region" description="Basic and acidic residues" evidence="1">
    <location>
        <begin position="34"/>
        <end position="43"/>
    </location>
</feature>
<dbReference type="HOGENOM" id="CLU_1740024_0_0_1"/>
<sequence>MDDPTMRQPDSREASYQEPRPGHLRPVNLVPSYDAHDTREPSQRDQPFNPQVTAEGFDILNNNPIRRTTRAHKPRILDQNLYGPKTPAQIEADIQKGKDTVSEMMKEWTKTQKIQPDPKPAPPAGSEQESKSSHTGFIRKFFSASCPSAV</sequence>
<dbReference type="AlphaFoldDB" id="A0A0C2WZK2"/>
<feature type="region of interest" description="Disordered" evidence="1">
    <location>
        <begin position="1"/>
        <end position="91"/>
    </location>
</feature>